<evidence type="ECO:0000256" key="3">
    <source>
        <dbReference type="ARBA" id="ARBA00022729"/>
    </source>
</evidence>
<dbReference type="InterPro" id="IPR005318">
    <property type="entry name" value="OM_porin_bac"/>
</dbReference>
<accession>A0ABT0PFS9</accession>
<keyword evidence="2" id="KW-0813">Transport</keyword>
<name>A0ABT0PFS9_9GAMM</name>
<evidence type="ECO:0000313" key="5">
    <source>
        <dbReference type="Proteomes" id="UP001203338"/>
    </source>
</evidence>
<evidence type="ECO:0000256" key="1">
    <source>
        <dbReference type="ARBA" id="ARBA00009075"/>
    </source>
</evidence>
<dbReference type="Proteomes" id="UP001203338">
    <property type="component" value="Unassembled WGS sequence"/>
</dbReference>
<keyword evidence="3" id="KW-0732">Signal</keyword>
<reference evidence="4 5" key="1">
    <citation type="submission" date="2022-05" db="EMBL/GenBank/DDBJ databases">
        <authorList>
            <person name="Park J.-S."/>
        </authorList>
    </citation>
    <scope>NUCLEOTIDE SEQUENCE [LARGE SCALE GENOMIC DNA]</scope>
    <source>
        <strain evidence="4 5">2012CJ34-2</strain>
    </source>
</reference>
<dbReference type="InterPro" id="IPR023614">
    <property type="entry name" value="Porin_dom_sf"/>
</dbReference>
<evidence type="ECO:0000256" key="2">
    <source>
        <dbReference type="ARBA" id="ARBA00022448"/>
    </source>
</evidence>
<dbReference type="RefSeq" id="WP_249699397.1">
    <property type="nucleotide sequence ID" value="NZ_JAMFLX010000011.1"/>
</dbReference>
<sequence>MFKTDSDQRKEWERDTDIKYEIKKGALAGFSFVLRNATARGSSHIAANETRAIINIDSKFKHLSIPPKWLLHFHYKY</sequence>
<comment type="similarity">
    <text evidence="1">Belongs to the outer membrane porin (Opr) (TC 1.B.25) family.</text>
</comment>
<organism evidence="4 5">
    <name type="scientific">Parendozoicomonas callyspongiae</name>
    <dbReference type="NCBI Taxonomy" id="2942213"/>
    <lineage>
        <taxon>Bacteria</taxon>
        <taxon>Pseudomonadati</taxon>
        <taxon>Pseudomonadota</taxon>
        <taxon>Gammaproteobacteria</taxon>
        <taxon>Oceanospirillales</taxon>
        <taxon>Endozoicomonadaceae</taxon>
        <taxon>Parendozoicomonas</taxon>
    </lineage>
</organism>
<keyword evidence="5" id="KW-1185">Reference proteome</keyword>
<dbReference type="Gene3D" id="2.40.160.10">
    <property type="entry name" value="Porin"/>
    <property type="match status" value="1"/>
</dbReference>
<gene>
    <name evidence="4" type="ORF">M3P05_09845</name>
</gene>
<evidence type="ECO:0000313" key="4">
    <source>
        <dbReference type="EMBL" id="MCL6270227.1"/>
    </source>
</evidence>
<protein>
    <submittedName>
        <fullName evidence="4">OprD family porin</fullName>
    </submittedName>
</protein>
<dbReference type="EMBL" id="JAMFLX010000011">
    <property type="protein sequence ID" value="MCL6270227.1"/>
    <property type="molecule type" value="Genomic_DNA"/>
</dbReference>
<comment type="caution">
    <text evidence="4">The sequence shown here is derived from an EMBL/GenBank/DDBJ whole genome shotgun (WGS) entry which is preliminary data.</text>
</comment>
<proteinExistence type="inferred from homology"/>
<dbReference type="Pfam" id="PF03573">
    <property type="entry name" value="OprD"/>
    <property type="match status" value="1"/>
</dbReference>